<dbReference type="SUPFAM" id="SSF52821">
    <property type="entry name" value="Rhodanese/Cell cycle control phosphatase"/>
    <property type="match status" value="1"/>
</dbReference>
<reference evidence="1" key="1">
    <citation type="submission" date="2009-05" db="EMBL/GenBank/DDBJ databases">
        <title>Anoplopoma fimbria ESTs and full-length cDNAs.</title>
        <authorList>
            <person name="Messmer A."/>
            <person name="Rondeau E."/>
            <person name="Sanderson D."/>
            <person name="Cooper G."/>
            <person name="Leong J."/>
            <person name="Koop B.F."/>
        </authorList>
    </citation>
    <scope>NUCLEOTIDE SEQUENCE</scope>
    <source>
        <tissue evidence="1">Brain</tissue>
    </source>
</reference>
<evidence type="ECO:0000313" key="1">
    <source>
        <dbReference type="EMBL" id="ACQ58392.1"/>
    </source>
</evidence>
<dbReference type="Gene3D" id="3.40.250.10">
    <property type="entry name" value="Rhodanese-like domain"/>
    <property type="match status" value="1"/>
</dbReference>
<organism evidence="1">
    <name type="scientific">Anoplopoma fimbria</name>
    <name type="common">Sablefish</name>
    <dbReference type="NCBI Taxonomy" id="229290"/>
    <lineage>
        <taxon>Eukaryota</taxon>
        <taxon>Metazoa</taxon>
        <taxon>Chordata</taxon>
        <taxon>Craniata</taxon>
        <taxon>Vertebrata</taxon>
        <taxon>Euteleostomi</taxon>
        <taxon>Actinopterygii</taxon>
        <taxon>Neopterygii</taxon>
        <taxon>Teleostei</taxon>
        <taxon>Neoteleostei</taxon>
        <taxon>Acanthomorphata</taxon>
        <taxon>Eupercaria</taxon>
        <taxon>Perciformes</taxon>
        <taxon>Cottioidei</taxon>
        <taxon>Anoplopomatales</taxon>
        <taxon>Anoplopomatidae</taxon>
        <taxon>Anoplopoma</taxon>
    </lineage>
</organism>
<name>C3KIC0_ANOFI</name>
<dbReference type="AlphaFoldDB" id="C3KIC0"/>
<dbReference type="InterPro" id="IPR036873">
    <property type="entry name" value="Rhodanese-like_dom_sf"/>
</dbReference>
<gene>
    <name evidence="1" type="primary">DUS5</name>
</gene>
<protein>
    <submittedName>
        <fullName evidence="1">Dual specificity protein phosphatase 5</fullName>
    </submittedName>
</protein>
<accession>C3KIC0</accession>
<sequence>MKVSSVDCRRLRKIIRKESGSCLIVDCRPYLSFANSSITGSANVNLNTSSI</sequence>
<dbReference type="EMBL" id="BT082685">
    <property type="protein sequence ID" value="ACQ58392.1"/>
    <property type="molecule type" value="mRNA"/>
</dbReference>
<proteinExistence type="evidence at transcript level"/>